<keyword evidence="3" id="KW-0021">Allosteric enzyme</keyword>
<dbReference type="InterPro" id="IPR052182">
    <property type="entry name" value="Glycogen/Maltodextrin_Phosph"/>
</dbReference>
<dbReference type="PANTHER" id="PTHR42655:SF1">
    <property type="entry name" value="GLYCOGEN PHOSPHORYLASE"/>
    <property type="match status" value="1"/>
</dbReference>
<dbReference type="InterPro" id="IPR000811">
    <property type="entry name" value="Glyco_trans_35"/>
</dbReference>
<evidence type="ECO:0000256" key="3">
    <source>
        <dbReference type="ARBA" id="ARBA00022533"/>
    </source>
</evidence>
<evidence type="ECO:0000313" key="6">
    <source>
        <dbReference type="Proteomes" id="UP001595647"/>
    </source>
</evidence>
<dbReference type="NCBIfam" id="TIGR02094">
    <property type="entry name" value="more_P_ylases"/>
    <property type="match status" value="1"/>
</dbReference>
<evidence type="ECO:0000313" key="5">
    <source>
        <dbReference type="EMBL" id="MFC3163826.1"/>
    </source>
</evidence>
<evidence type="ECO:0000256" key="1">
    <source>
        <dbReference type="ARBA" id="ARBA00001275"/>
    </source>
</evidence>
<sequence>MLTQTEFDQGFDALQELALDIRWSWNHATDAIWQALDGEMWALSRNPWTILRSVSRDRIRALLSDREFSENLAAQLAESRRLRLAPGWFQEAHPGDELRTVAYFSAEFMLDEALPIYSGGLGNVAGDQLKAASDLGVPVVGVGLLYARGYFRQSITPDGRQEALYPVNEPEQLPLRLLREPSGEWLRLELELPGYRLWARTWEVQVGRTRLFLLDLNDPANPPAYRCVTGELYGEGPETRLKQEMLLGIGGWRLLRAIGLDPEICHMNDGHAAFAALERARFFMQDHGVPFAEALLATRAGNLFTTHTAVAEGVDRFPSEMIARFFRRYAEKELGLSLDDFLALGRSNPRDTTEPFNMAYLAVRASGAVNAVSALHEEVSKALLQPLFPRWPAGEVPVGHVTNGIHVPTWDSAAADAFWTEVTGKDRWRGDLAGHEAAIRDVPAARIWQLRATGRGQLVERVRDCCCRQLAEDGTPSSEIEESRAIFDPDALTLGFARRFATYKRPDLLLYDEDRLRRLLTDTRRPVQLVVAGKAHPRDTAGQALVKRWTDFARRAEVRSRVVFLRDYDMQLAQVLVQGVDVWINTPRRPWEASGTSGMKILVNGGLNLSEIDGWWAEAFTSEVGWAIGDGVEHHDFADLDRREAEELYEHLERDIVPEFYERDASGIPLRWVDRIRESMARLTPQFSANRTVRQYAEDFYLPGARAFAARSADRGDLAHALCRWKTEFRRCWPHVHFGEVRSTSSESEHVFSAEVYLDDLAAESVRVELYADAAGTQSAFKAVMDRAPPTATSGGWNLYSAHAPAERPVSDFTARIVPFHPDLSVPLEAGEILWQH</sequence>
<organism evidence="5 6">
    <name type="scientific">Ciceribacter thiooxidans</name>
    <dbReference type="NCBI Taxonomy" id="1969821"/>
    <lineage>
        <taxon>Bacteria</taxon>
        <taxon>Pseudomonadati</taxon>
        <taxon>Pseudomonadota</taxon>
        <taxon>Alphaproteobacteria</taxon>
        <taxon>Hyphomicrobiales</taxon>
        <taxon>Rhizobiaceae</taxon>
        <taxon>Ciceribacter</taxon>
    </lineage>
</organism>
<dbReference type="Proteomes" id="UP001595647">
    <property type="component" value="Unassembled WGS sequence"/>
</dbReference>
<accession>A0ABV7I2B0</accession>
<evidence type="ECO:0000259" key="4">
    <source>
        <dbReference type="Pfam" id="PF11897"/>
    </source>
</evidence>
<comment type="similarity">
    <text evidence="2">Belongs to the glycogen phosphorylase family.</text>
</comment>
<dbReference type="PANTHER" id="PTHR42655">
    <property type="entry name" value="GLYCOGEN PHOSPHORYLASE"/>
    <property type="match status" value="1"/>
</dbReference>
<dbReference type="Pfam" id="PF11897">
    <property type="entry name" value="DUF3417"/>
    <property type="match status" value="1"/>
</dbReference>
<reference evidence="6" key="1">
    <citation type="journal article" date="2019" name="Int. J. Syst. Evol. Microbiol.">
        <title>The Global Catalogue of Microorganisms (GCM) 10K type strain sequencing project: providing services to taxonomists for standard genome sequencing and annotation.</title>
        <authorList>
            <consortium name="The Broad Institute Genomics Platform"/>
            <consortium name="The Broad Institute Genome Sequencing Center for Infectious Disease"/>
            <person name="Wu L."/>
            <person name="Ma J."/>
        </authorList>
    </citation>
    <scope>NUCLEOTIDE SEQUENCE [LARGE SCALE GENOMIC DNA]</scope>
    <source>
        <strain evidence="6">KCTC 52231</strain>
    </source>
</reference>
<proteinExistence type="inferred from homology"/>
<comment type="caution">
    <text evidence="5">The sequence shown here is derived from an EMBL/GenBank/DDBJ whole genome shotgun (WGS) entry which is preliminary data.</text>
</comment>
<name>A0ABV7I2B0_9HYPH</name>
<dbReference type="InterPro" id="IPR024517">
    <property type="entry name" value="Glycogen_phosphorylase_DUF3417"/>
</dbReference>
<gene>
    <name evidence="5" type="primary">glgP</name>
    <name evidence="5" type="ORF">ACFOHV_11155</name>
</gene>
<dbReference type="Pfam" id="PF00343">
    <property type="entry name" value="Phosphorylase"/>
    <property type="match status" value="1"/>
</dbReference>
<evidence type="ECO:0000256" key="2">
    <source>
        <dbReference type="ARBA" id="ARBA00006047"/>
    </source>
</evidence>
<feature type="domain" description="DUF3417" evidence="4">
    <location>
        <begin position="11"/>
        <end position="114"/>
    </location>
</feature>
<comment type="catalytic activity">
    <reaction evidence="1">
        <text>[(1-&gt;4)-alpha-D-glucosyl](n) + phosphate = [(1-&gt;4)-alpha-D-glucosyl](n-1) + alpha-D-glucose 1-phosphate</text>
        <dbReference type="Rhea" id="RHEA:41732"/>
        <dbReference type="Rhea" id="RHEA-COMP:9584"/>
        <dbReference type="Rhea" id="RHEA-COMP:9586"/>
        <dbReference type="ChEBI" id="CHEBI:15444"/>
        <dbReference type="ChEBI" id="CHEBI:43474"/>
        <dbReference type="ChEBI" id="CHEBI:58601"/>
        <dbReference type="EC" id="2.4.1.1"/>
    </reaction>
</comment>
<dbReference type="Gene3D" id="3.40.50.2000">
    <property type="entry name" value="Glycogen Phosphorylase B"/>
    <property type="match status" value="3"/>
</dbReference>
<dbReference type="PIRSF" id="PIRSF000460">
    <property type="entry name" value="Pprylas_GlgP"/>
    <property type="match status" value="1"/>
</dbReference>
<dbReference type="InterPro" id="IPR011834">
    <property type="entry name" value="Agluc_phsphrylas"/>
</dbReference>
<dbReference type="SUPFAM" id="SSF53756">
    <property type="entry name" value="UDP-Glycosyltransferase/glycogen phosphorylase"/>
    <property type="match status" value="1"/>
</dbReference>
<dbReference type="EMBL" id="JBHRTG010000018">
    <property type="protein sequence ID" value="MFC3163826.1"/>
    <property type="molecule type" value="Genomic_DNA"/>
</dbReference>
<keyword evidence="6" id="KW-1185">Reference proteome</keyword>
<protein>
    <submittedName>
        <fullName evidence="5">Alpha-glucan family phosphorylase</fullName>
    </submittedName>
</protein>
<dbReference type="RefSeq" id="WP_210297088.1">
    <property type="nucleotide sequence ID" value="NZ_CP059896.1"/>
</dbReference>